<reference evidence="1 2" key="1">
    <citation type="submission" date="2018-07" db="EMBL/GenBank/DDBJ databases">
        <title>Arthrobacter sp. nov., isolated from raw cow's milk with high bacterial count.</title>
        <authorList>
            <person name="Hahne J."/>
            <person name="Isele D."/>
            <person name="Lipski A."/>
        </authorList>
    </citation>
    <scope>NUCLEOTIDE SEQUENCE [LARGE SCALE GENOMIC DNA]</scope>
    <source>
        <strain evidence="1 2">JZ R-35</strain>
    </source>
</reference>
<dbReference type="Proteomes" id="UP000265419">
    <property type="component" value="Unassembled WGS sequence"/>
</dbReference>
<proteinExistence type="predicted"/>
<protein>
    <submittedName>
        <fullName evidence="1">Uncharacterized protein</fullName>
    </submittedName>
</protein>
<dbReference type="RefSeq" id="WP_119425379.1">
    <property type="nucleotide sequence ID" value="NZ_QQXK01000025.1"/>
</dbReference>
<accession>A0A399J8I4</accession>
<keyword evidence="2" id="KW-1185">Reference proteome</keyword>
<comment type="caution">
    <text evidence="1">The sequence shown here is derived from an EMBL/GenBank/DDBJ whole genome shotgun (WGS) entry which is preliminary data.</text>
</comment>
<dbReference type="EMBL" id="QQXK01000025">
    <property type="protein sequence ID" value="RII41574.1"/>
    <property type="molecule type" value="Genomic_DNA"/>
</dbReference>
<dbReference type="AlphaFoldDB" id="A0A399J8I4"/>
<evidence type="ECO:0000313" key="1">
    <source>
        <dbReference type="EMBL" id="RII41574.1"/>
    </source>
</evidence>
<organism evidence="1 2">
    <name type="scientific">Galactobacter valiniphilus</name>
    <dbReference type="NCBI Taxonomy" id="2676122"/>
    <lineage>
        <taxon>Bacteria</taxon>
        <taxon>Bacillati</taxon>
        <taxon>Actinomycetota</taxon>
        <taxon>Actinomycetes</taxon>
        <taxon>Micrococcales</taxon>
        <taxon>Micrococcaceae</taxon>
        <taxon>Galactobacter</taxon>
    </lineage>
</organism>
<sequence length="69" mass="7492">MTSSLKIECVGGLWDGRILDIAVDEFGRLPAVLLDDGGKPYYSLLFDECRILAGNAHEYTGARYVPASA</sequence>
<name>A0A399J8I4_9MICC</name>
<evidence type="ECO:0000313" key="2">
    <source>
        <dbReference type="Proteomes" id="UP000265419"/>
    </source>
</evidence>
<gene>
    <name evidence="1" type="ORF">DWB68_12130</name>
</gene>